<proteinExistence type="predicted"/>
<sequence>MSSFVTVPQVTVTVDRVLRGGLVTQRRDMCPEVGVRWLAQSNNRNVHHNDFTDFYIYNNVSSCEFHYVFRPNALRRARWRHFSRLCRDRGSRLQHGLRALCARALQAP</sequence>
<name>A0A4C1X6M6_EUMVA</name>
<dbReference type="AlphaFoldDB" id="A0A4C1X6M6"/>
<protein>
    <submittedName>
        <fullName evidence="1">Uncharacterized protein</fullName>
    </submittedName>
</protein>
<gene>
    <name evidence="1" type="ORF">EVAR_37438_1</name>
</gene>
<dbReference type="EMBL" id="BGZK01000722">
    <property type="protein sequence ID" value="GBP57885.1"/>
    <property type="molecule type" value="Genomic_DNA"/>
</dbReference>
<dbReference type="Proteomes" id="UP000299102">
    <property type="component" value="Unassembled WGS sequence"/>
</dbReference>
<accession>A0A4C1X6M6</accession>
<reference evidence="1 2" key="1">
    <citation type="journal article" date="2019" name="Commun. Biol.">
        <title>The bagworm genome reveals a unique fibroin gene that provides high tensile strength.</title>
        <authorList>
            <person name="Kono N."/>
            <person name="Nakamura H."/>
            <person name="Ohtoshi R."/>
            <person name="Tomita M."/>
            <person name="Numata K."/>
            <person name="Arakawa K."/>
        </authorList>
    </citation>
    <scope>NUCLEOTIDE SEQUENCE [LARGE SCALE GENOMIC DNA]</scope>
</reference>
<comment type="caution">
    <text evidence="1">The sequence shown here is derived from an EMBL/GenBank/DDBJ whole genome shotgun (WGS) entry which is preliminary data.</text>
</comment>
<evidence type="ECO:0000313" key="1">
    <source>
        <dbReference type="EMBL" id="GBP57885.1"/>
    </source>
</evidence>
<organism evidence="1 2">
    <name type="scientific">Eumeta variegata</name>
    <name type="common">Bagworm moth</name>
    <name type="synonym">Eumeta japonica</name>
    <dbReference type="NCBI Taxonomy" id="151549"/>
    <lineage>
        <taxon>Eukaryota</taxon>
        <taxon>Metazoa</taxon>
        <taxon>Ecdysozoa</taxon>
        <taxon>Arthropoda</taxon>
        <taxon>Hexapoda</taxon>
        <taxon>Insecta</taxon>
        <taxon>Pterygota</taxon>
        <taxon>Neoptera</taxon>
        <taxon>Endopterygota</taxon>
        <taxon>Lepidoptera</taxon>
        <taxon>Glossata</taxon>
        <taxon>Ditrysia</taxon>
        <taxon>Tineoidea</taxon>
        <taxon>Psychidae</taxon>
        <taxon>Oiketicinae</taxon>
        <taxon>Eumeta</taxon>
    </lineage>
</organism>
<evidence type="ECO:0000313" key="2">
    <source>
        <dbReference type="Proteomes" id="UP000299102"/>
    </source>
</evidence>
<keyword evidence="2" id="KW-1185">Reference proteome</keyword>